<dbReference type="EMBL" id="JABBVZ010000136">
    <property type="protein sequence ID" value="NMP24681.1"/>
    <property type="molecule type" value="Genomic_DNA"/>
</dbReference>
<dbReference type="GO" id="GO:0006313">
    <property type="term" value="P:DNA transposition"/>
    <property type="evidence" value="ECO:0007669"/>
    <property type="project" value="InterPro"/>
</dbReference>
<comment type="caution">
    <text evidence="2">The sequence shown here is derived from an EMBL/GenBank/DDBJ whole genome shotgun (WGS) entry which is preliminary data.</text>
</comment>
<evidence type="ECO:0000259" key="1">
    <source>
        <dbReference type="Pfam" id="PF01526"/>
    </source>
</evidence>
<feature type="domain" description="Tn3 transposase DDE" evidence="1">
    <location>
        <begin position="1"/>
        <end position="327"/>
    </location>
</feature>
<dbReference type="Pfam" id="PF01526">
    <property type="entry name" value="DDE_Tnp_Tn3"/>
    <property type="match status" value="1"/>
</dbReference>
<accession>A0A7Y0L7K3</accession>
<sequence length="351" mass="39761">MAWIHAHHITEEQLDAAIQHVINAYNRFALPRYWGSGRHAAADGTKWDLYEQNLLSEYHIRYGGYGSIGYYHVSDTYIALFSHFIPCGVWEAVYILDGLLKNASDIQPDIVHADTQGQNAPVFGLAYLLGIQLMPRIRNWQDLVFARPTAGAQYVHIDRLFGPPVDWDLIARHVPDMLRVALSIKEGRIAASTVLRKLSSYSRKNKLYQAFRELGRAVRTDFLLRYLHEADLRATIQAATNKSEAFNGFAKWLLFGGEGTIASNDRAEQRKIIKYNHLVANCLIFFNVFRMAQGLHILQQNGQTLDAEALAALSPYGTAHVNRFGRYELDLTRQPPPIDYALLAHLPTDSL</sequence>
<proteinExistence type="predicted"/>
<keyword evidence="3" id="KW-1185">Reference proteome</keyword>
<dbReference type="AlphaFoldDB" id="A0A7Y0L7K3"/>
<protein>
    <submittedName>
        <fullName evidence="2">Transposase</fullName>
    </submittedName>
</protein>
<name>A0A7Y0L7K3_9FIRM</name>
<organism evidence="2 3">
    <name type="scientific">Sulfobacillus harzensis</name>
    <dbReference type="NCBI Taxonomy" id="2729629"/>
    <lineage>
        <taxon>Bacteria</taxon>
        <taxon>Bacillati</taxon>
        <taxon>Bacillota</taxon>
        <taxon>Clostridia</taxon>
        <taxon>Eubacteriales</taxon>
        <taxon>Clostridiales Family XVII. Incertae Sedis</taxon>
        <taxon>Sulfobacillus</taxon>
    </lineage>
</organism>
<gene>
    <name evidence="2" type="ORF">HIJ39_20445</name>
</gene>
<dbReference type="GO" id="GO:0004803">
    <property type="term" value="F:transposase activity"/>
    <property type="evidence" value="ECO:0007669"/>
    <property type="project" value="InterPro"/>
</dbReference>
<reference evidence="2 3" key="1">
    <citation type="submission" date="2020-04" db="EMBL/GenBank/DDBJ databases">
        <authorList>
            <person name="Zhang R."/>
            <person name="Schippers A."/>
        </authorList>
    </citation>
    <scope>NUCLEOTIDE SEQUENCE [LARGE SCALE GENOMIC DNA]</scope>
    <source>
        <strain evidence="2 3">DSM 109850</strain>
    </source>
</reference>
<evidence type="ECO:0000313" key="2">
    <source>
        <dbReference type="EMBL" id="NMP24681.1"/>
    </source>
</evidence>
<dbReference type="Proteomes" id="UP000533476">
    <property type="component" value="Unassembled WGS sequence"/>
</dbReference>
<evidence type="ECO:0000313" key="3">
    <source>
        <dbReference type="Proteomes" id="UP000533476"/>
    </source>
</evidence>
<dbReference type="InterPro" id="IPR002513">
    <property type="entry name" value="Tn3_Tnp_DDE_dom"/>
</dbReference>